<dbReference type="InterPro" id="IPR016181">
    <property type="entry name" value="Acyl_CoA_acyltransferase"/>
</dbReference>
<evidence type="ECO:0000256" key="1">
    <source>
        <dbReference type="ARBA" id="ARBA00022448"/>
    </source>
</evidence>
<dbReference type="Pfam" id="PF04421">
    <property type="entry name" value="Mss4"/>
    <property type="match status" value="1"/>
</dbReference>
<keyword evidence="8" id="KW-1185">Reference proteome</keyword>
<keyword evidence="4" id="KW-0653">Protein transport</keyword>
<gene>
    <name evidence="7" type="ORF">NLI96_g5410</name>
</gene>
<evidence type="ECO:0000313" key="7">
    <source>
        <dbReference type="EMBL" id="KAJ3484776.1"/>
    </source>
</evidence>
<comment type="caution">
    <text evidence="7">The sequence shown here is derived from an EMBL/GenBank/DDBJ whole genome shotgun (WGS) entry which is preliminary data.</text>
</comment>
<accession>A0AAD5V2W7</accession>
<dbReference type="CDD" id="cd04301">
    <property type="entry name" value="NAT_SF"/>
    <property type="match status" value="1"/>
</dbReference>
<dbReference type="InterPro" id="IPR007515">
    <property type="entry name" value="Mss4"/>
</dbReference>
<keyword evidence="5" id="KW-0012">Acyltransferase</keyword>
<organism evidence="7 8">
    <name type="scientific">Meripilus lineatus</name>
    <dbReference type="NCBI Taxonomy" id="2056292"/>
    <lineage>
        <taxon>Eukaryota</taxon>
        <taxon>Fungi</taxon>
        <taxon>Dikarya</taxon>
        <taxon>Basidiomycota</taxon>
        <taxon>Agaricomycotina</taxon>
        <taxon>Agaricomycetes</taxon>
        <taxon>Polyporales</taxon>
        <taxon>Meripilaceae</taxon>
        <taxon>Meripilus</taxon>
    </lineage>
</organism>
<proteinExistence type="predicted"/>
<dbReference type="GO" id="GO:0015031">
    <property type="term" value="P:protein transport"/>
    <property type="evidence" value="ECO:0007669"/>
    <property type="project" value="UniProtKB-KW"/>
</dbReference>
<dbReference type="Gene3D" id="3.40.630.30">
    <property type="match status" value="1"/>
</dbReference>
<dbReference type="PANTHER" id="PTHR10908:SF0">
    <property type="entry name" value="SEROTONIN N-ACETYLTRANSFERASE"/>
    <property type="match status" value="1"/>
</dbReference>
<dbReference type="PANTHER" id="PTHR10908">
    <property type="entry name" value="SEROTONIN N-ACETYLTRANSFERASE"/>
    <property type="match status" value="1"/>
</dbReference>
<dbReference type="InterPro" id="IPR011057">
    <property type="entry name" value="Mss4-like_sf"/>
</dbReference>
<dbReference type="InterPro" id="IPR051635">
    <property type="entry name" value="SNAT-like"/>
</dbReference>
<dbReference type="SUPFAM" id="SSF55729">
    <property type="entry name" value="Acyl-CoA N-acyltransferases (Nat)"/>
    <property type="match status" value="1"/>
</dbReference>
<evidence type="ECO:0000313" key="8">
    <source>
        <dbReference type="Proteomes" id="UP001212997"/>
    </source>
</evidence>
<dbReference type="InterPro" id="IPR000182">
    <property type="entry name" value="GNAT_dom"/>
</dbReference>
<sequence>MIESLVFVILSTSLLDLGPNHKPRLSFTRKRGVESLEAQTVVRMSSVVYDLLRESDLDAAIAIERAGQSIAIEITEEPRGIPVRYHVHIPLVDDLQPCISYRQAEAGDLFLGAFLPNDQGRTLIGYVCATSSPEPTLTHESMSKHVPSSASVCIHSVCVSDDHRRKGIALGLLREYIARLEKAHQEGSPYERILLIVHEELRPLYEKAGFEFVGKSPVVHGPRPWYEMKRVLSGPAPTAQPVIESSLLTDIVPRADLAALFQQSLNSRDRPTAKLLSSFSAGVRDLTDDSPEPHNKFDLLCPKPECGSVILKKSVATLADRDSVLLEPAEKQESPSWFPLLPEPGSSTQWWRITPNPMAFENIGFSRPVGGQRKFLM</sequence>
<evidence type="ECO:0000256" key="4">
    <source>
        <dbReference type="ARBA" id="ARBA00022927"/>
    </source>
</evidence>
<keyword evidence="1" id="KW-0813">Transport</keyword>
<dbReference type="GO" id="GO:0005085">
    <property type="term" value="F:guanyl-nucleotide exchange factor activity"/>
    <property type="evidence" value="ECO:0007669"/>
    <property type="project" value="UniProtKB-KW"/>
</dbReference>
<dbReference type="AlphaFoldDB" id="A0AAD5V2W7"/>
<evidence type="ECO:0000259" key="6">
    <source>
        <dbReference type="PROSITE" id="PS51186"/>
    </source>
</evidence>
<dbReference type="SUPFAM" id="SSF51316">
    <property type="entry name" value="Mss4-like"/>
    <property type="match status" value="1"/>
</dbReference>
<dbReference type="Proteomes" id="UP001212997">
    <property type="component" value="Unassembled WGS sequence"/>
</dbReference>
<evidence type="ECO:0000256" key="3">
    <source>
        <dbReference type="ARBA" id="ARBA00022679"/>
    </source>
</evidence>
<dbReference type="GO" id="GO:0004059">
    <property type="term" value="F:aralkylamine N-acetyltransferase activity"/>
    <property type="evidence" value="ECO:0007669"/>
    <property type="project" value="TreeGrafter"/>
</dbReference>
<dbReference type="Pfam" id="PF13673">
    <property type="entry name" value="Acetyltransf_10"/>
    <property type="match status" value="1"/>
</dbReference>
<evidence type="ECO:0000256" key="2">
    <source>
        <dbReference type="ARBA" id="ARBA00022658"/>
    </source>
</evidence>
<protein>
    <recommendedName>
        <fullName evidence="6">N-acetyltransferase domain-containing protein</fullName>
    </recommendedName>
</protein>
<feature type="domain" description="N-acetyltransferase" evidence="6">
    <location>
        <begin position="47"/>
        <end position="233"/>
    </location>
</feature>
<name>A0AAD5V2W7_9APHY</name>
<dbReference type="PROSITE" id="PS51186">
    <property type="entry name" value="GNAT"/>
    <property type="match status" value="1"/>
</dbReference>
<dbReference type="GO" id="GO:0005737">
    <property type="term" value="C:cytoplasm"/>
    <property type="evidence" value="ECO:0007669"/>
    <property type="project" value="TreeGrafter"/>
</dbReference>
<dbReference type="InterPro" id="IPR011323">
    <property type="entry name" value="Mss4/transl-control_tumour"/>
</dbReference>
<evidence type="ECO:0000256" key="5">
    <source>
        <dbReference type="ARBA" id="ARBA00023315"/>
    </source>
</evidence>
<dbReference type="Gene3D" id="2.170.150.10">
    <property type="entry name" value="Metal Binding Protein, Guanine Nucleotide Exchange Factor, Chain A"/>
    <property type="match status" value="1"/>
</dbReference>
<keyword evidence="2" id="KW-0344">Guanine-nucleotide releasing factor</keyword>
<reference evidence="7" key="1">
    <citation type="submission" date="2022-07" db="EMBL/GenBank/DDBJ databases">
        <title>Genome Sequence of Physisporinus lineatus.</title>
        <authorList>
            <person name="Buettner E."/>
        </authorList>
    </citation>
    <scope>NUCLEOTIDE SEQUENCE</scope>
    <source>
        <strain evidence="7">VT162</strain>
    </source>
</reference>
<dbReference type="EMBL" id="JANAWD010000176">
    <property type="protein sequence ID" value="KAJ3484776.1"/>
    <property type="molecule type" value="Genomic_DNA"/>
</dbReference>
<dbReference type="GO" id="GO:0007264">
    <property type="term" value="P:small GTPase-mediated signal transduction"/>
    <property type="evidence" value="ECO:0007669"/>
    <property type="project" value="InterPro"/>
</dbReference>
<dbReference type="PROSITE" id="PS51796">
    <property type="entry name" value="MSS4"/>
    <property type="match status" value="1"/>
</dbReference>
<keyword evidence="3" id="KW-0808">Transferase</keyword>